<dbReference type="GeneTree" id="ENSGT00940000178174"/>
<organism evidence="2">
    <name type="scientific">Pundamilia nyererei</name>
    <dbReference type="NCBI Taxonomy" id="303518"/>
    <lineage>
        <taxon>Eukaryota</taxon>
        <taxon>Metazoa</taxon>
        <taxon>Chordata</taxon>
        <taxon>Craniata</taxon>
        <taxon>Vertebrata</taxon>
        <taxon>Euteleostomi</taxon>
        <taxon>Actinopterygii</taxon>
        <taxon>Neopterygii</taxon>
        <taxon>Teleostei</taxon>
        <taxon>Neoteleostei</taxon>
        <taxon>Acanthomorphata</taxon>
        <taxon>Ovalentaria</taxon>
        <taxon>Cichlomorphae</taxon>
        <taxon>Cichliformes</taxon>
        <taxon>Cichlidae</taxon>
        <taxon>African cichlids</taxon>
        <taxon>Pseudocrenilabrinae</taxon>
        <taxon>Haplochromini</taxon>
        <taxon>Pundamilia</taxon>
    </lineage>
</organism>
<protein>
    <submittedName>
        <fullName evidence="2">Uncharacterized protein</fullName>
    </submittedName>
</protein>
<reference evidence="2" key="1">
    <citation type="submission" date="2023-09" db="UniProtKB">
        <authorList>
            <consortium name="Ensembl"/>
        </authorList>
    </citation>
    <scope>IDENTIFICATION</scope>
</reference>
<feature type="region of interest" description="Disordered" evidence="1">
    <location>
        <begin position="46"/>
        <end position="67"/>
    </location>
</feature>
<dbReference type="Ensembl" id="ENSPNYT00000009266.1">
    <property type="protein sequence ID" value="ENSPNYP00000009057.1"/>
    <property type="gene ID" value="ENSPNYG00000006885.1"/>
</dbReference>
<feature type="region of interest" description="Disordered" evidence="1">
    <location>
        <begin position="1"/>
        <end position="23"/>
    </location>
</feature>
<sequence>LLQSEAQTGNLQWPAQMPTGGHTEYDTVRLRSAVGLLGEGPASMSAVPTQMVFPGSGSRGKSGKMGIVPRCRSLEPLVSPGSPSSPLYIS</sequence>
<dbReference type="AlphaFoldDB" id="A0A3B4FEY3"/>
<proteinExistence type="predicted"/>
<evidence type="ECO:0000256" key="1">
    <source>
        <dbReference type="SAM" id="MobiDB-lite"/>
    </source>
</evidence>
<evidence type="ECO:0000313" key="2">
    <source>
        <dbReference type="Ensembl" id="ENSPNYP00000009057.1"/>
    </source>
</evidence>
<name>A0A3B4FEY3_9CICH</name>
<feature type="compositionally biased region" description="Polar residues" evidence="1">
    <location>
        <begin position="1"/>
        <end position="13"/>
    </location>
</feature>
<accession>A0A3B4FEY3</accession>